<keyword evidence="3 9" id="KW-0597">Phosphoprotein</keyword>
<evidence type="ECO:0000256" key="7">
    <source>
        <dbReference type="ARBA" id="ARBA00023159"/>
    </source>
</evidence>
<keyword evidence="6" id="KW-0238">DNA-binding</keyword>
<dbReference type="Pfam" id="PF00072">
    <property type="entry name" value="Response_reg"/>
    <property type="match status" value="1"/>
</dbReference>
<dbReference type="PROSITE" id="PS50110">
    <property type="entry name" value="RESPONSE_REGULATORY"/>
    <property type="match status" value="1"/>
</dbReference>
<dbReference type="EMBL" id="JAGYPF010000003">
    <property type="protein sequence ID" value="MBS4213561.1"/>
    <property type="molecule type" value="Genomic_DNA"/>
</dbReference>
<feature type="domain" description="Response regulatory" evidence="10">
    <location>
        <begin position="7"/>
        <end position="123"/>
    </location>
</feature>
<evidence type="ECO:0000256" key="6">
    <source>
        <dbReference type="ARBA" id="ARBA00023125"/>
    </source>
</evidence>
<evidence type="ECO:0000259" key="10">
    <source>
        <dbReference type="PROSITE" id="PS50110"/>
    </source>
</evidence>
<dbReference type="Gene3D" id="1.10.10.10">
    <property type="entry name" value="Winged helix-like DNA-binding domain superfamily/Winged helix DNA-binding domain"/>
    <property type="match status" value="1"/>
</dbReference>
<keyword evidence="12" id="KW-1185">Reference proteome</keyword>
<dbReference type="SUPFAM" id="SSF46785">
    <property type="entry name" value="Winged helix' DNA-binding domain"/>
    <property type="match status" value="1"/>
</dbReference>
<keyword evidence="8" id="KW-0804">Transcription</keyword>
<dbReference type="AlphaFoldDB" id="A0A942U2R5"/>
<feature type="modified residue" description="4-aspartylphosphate" evidence="9">
    <location>
        <position position="58"/>
    </location>
</feature>
<dbReference type="InterPro" id="IPR051271">
    <property type="entry name" value="2C-system_Tx_regulators"/>
</dbReference>
<dbReference type="Proteomes" id="UP000679749">
    <property type="component" value="Unassembled WGS sequence"/>
</dbReference>
<dbReference type="InterPro" id="IPR024187">
    <property type="entry name" value="Sig_transdc_resp-reg_cit/mal"/>
</dbReference>
<protein>
    <submittedName>
        <fullName evidence="11">Response regulator</fullName>
    </submittedName>
</protein>
<dbReference type="PIRSF" id="PIRSF006171">
    <property type="entry name" value="RR_citrat_malat"/>
    <property type="match status" value="1"/>
</dbReference>
<dbReference type="GO" id="GO:0003677">
    <property type="term" value="F:DNA binding"/>
    <property type="evidence" value="ECO:0007669"/>
    <property type="project" value="UniProtKB-KW"/>
</dbReference>
<dbReference type="Pfam" id="PF20714">
    <property type="entry name" value="HTH_64"/>
    <property type="match status" value="1"/>
</dbReference>
<evidence type="ECO:0000256" key="3">
    <source>
        <dbReference type="ARBA" id="ARBA00022553"/>
    </source>
</evidence>
<dbReference type="InterPro" id="IPR048714">
    <property type="entry name" value="DpiA-like_HTH"/>
</dbReference>
<dbReference type="InterPro" id="IPR036388">
    <property type="entry name" value="WH-like_DNA-bd_sf"/>
</dbReference>
<dbReference type="GO" id="GO:0005737">
    <property type="term" value="C:cytoplasm"/>
    <property type="evidence" value="ECO:0007669"/>
    <property type="project" value="UniProtKB-SubCell"/>
</dbReference>
<keyword evidence="7" id="KW-0010">Activator</keyword>
<dbReference type="InterPro" id="IPR036390">
    <property type="entry name" value="WH_DNA-bd_sf"/>
</dbReference>
<evidence type="ECO:0000256" key="4">
    <source>
        <dbReference type="ARBA" id="ARBA00023012"/>
    </source>
</evidence>
<dbReference type="CDD" id="cd19925">
    <property type="entry name" value="REC_citrate_TCS"/>
    <property type="match status" value="1"/>
</dbReference>
<name>A0A942U2R5_9BACI</name>
<dbReference type="InterPro" id="IPR001789">
    <property type="entry name" value="Sig_transdc_resp-reg_receiver"/>
</dbReference>
<organism evidence="11 12">
    <name type="scientific">Neobacillus rhizophilus</name>
    <dbReference type="NCBI Taxonomy" id="2833579"/>
    <lineage>
        <taxon>Bacteria</taxon>
        <taxon>Bacillati</taxon>
        <taxon>Bacillota</taxon>
        <taxon>Bacilli</taxon>
        <taxon>Bacillales</taxon>
        <taxon>Bacillaceae</taxon>
        <taxon>Neobacillus</taxon>
    </lineage>
</organism>
<accession>A0A942U2R5</accession>
<keyword evidence="2" id="KW-0963">Cytoplasm</keyword>
<dbReference type="GO" id="GO:0003700">
    <property type="term" value="F:DNA-binding transcription factor activity"/>
    <property type="evidence" value="ECO:0007669"/>
    <property type="project" value="InterPro"/>
</dbReference>
<dbReference type="PANTHER" id="PTHR45526">
    <property type="entry name" value="TRANSCRIPTIONAL REGULATORY PROTEIN DPIA"/>
    <property type="match status" value="1"/>
</dbReference>
<dbReference type="SUPFAM" id="SSF52172">
    <property type="entry name" value="CheY-like"/>
    <property type="match status" value="1"/>
</dbReference>
<gene>
    <name evidence="11" type="ORF">KHA99_13990</name>
</gene>
<evidence type="ECO:0000256" key="9">
    <source>
        <dbReference type="PROSITE-ProRule" id="PRU00169"/>
    </source>
</evidence>
<proteinExistence type="predicted"/>
<dbReference type="InterPro" id="IPR011006">
    <property type="entry name" value="CheY-like_superfamily"/>
</dbReference>
<dbReference type="Gene3D" id="3.40.50.2300">
    <property type="match status" value="1"/>
</dbReference>
<sequence>MAEGLIRVLLIEDDPMVQEINRQFVERVEGYKVIGIASNGKEGIELIKKEKPDLVFIDIYMPNQNGITTIKQIRSEELGTDVIAVTAASDIETVRDVLQHGAVDYIMKPFKFERIQQALMNYRNYHSSLLKKDAISQQELDHLLFQRGKQDKSELPKGLNMLTLEKVIEYLKGRDQAISAEAVAEGIGLARVTARRYLEYLEQSGKVEIIIEYGGIGRPVNQYKIL</sequence>
<evidence type="ECO:0000313" key="12">
    <source>
        <dbReference type="Proteomes" id="UP000679749"/>
    </source>
</evidence>
<evidence type="ECO:0000256" key="2">
    <source>
        <dbReference type="ARBA" id="ARBA00022490"/>
    </source>
</evidence>
<reference evidence="11" key="1">
    <citation type="submission" date="2021-05" db="EMBL/GenBank/DDBJ databases">
        <title>Novel Bacillus species.</title>
        <authorList>
            <person name="Liu G."/>
        </authorList>
    </citation>
    <scope>NUCLEOTIDE SEQUENCE</scope>
    <source>
        <strain evidence="11">FJAT-49825</strain>
    </source>
</reference>
<dbReference type="RefSeq" id="WP_213118107.1">
    <property type="nucleotide sequence ID" value="NZ_JAGYPF010000003.1"/>
</dbReference>
<keyword evidence="4" id="KW-0902">Two-component regulatory system</keyword>
<evidence type="ECO:0000256" key="1">
    <source>
        <dbReference type="ARBA" id="ARBA00004496"/>
    </source>
</evidence>
<dbReference type="PANTHER" id="PTHR45526:SF1">
    <property type="entry name" value="TRANSCRIPTIONAL REGULATORY PROTEIN DCUR-RELATED"/>
    <property type="match status" value="1"/>
</dbReference>
<evidence type="ECO:0000256" key="8">
    <source>
        <dbReference type="ARBA" id="ARBA00023163"/>
    </source>
</evidence>
<evidence type="ECO:0000313" key="11">
    <source>
        <dbReference type="EMBL" id="MBS4213561.1"/>
    </source>
</evidence>
<comment type="subcellular location">
    <subcellularLocation>
        <location evidence="1">Cytoplasm</location>
    </subcellularLocation>
</comment>
<comment type="caution">
    <text evidence="11">The sequence shown here is derived from an EMBL/GenBank/DDBJ whole genome shotgun (WGS) entry which is preliminary data.</text>
</comment>
<dbReference type="SMART" id="SM00448">
    <property type="entry name" value="REC"/>
    <property type="match status" value="1"/>
</dbReference>
<keyword evidence="5" id="KW-0805">Transcription regulation</keyword>
<dbReference type="GO" id="GO:0000156">
    <property type="term" value="F:phosphorelay response regulator activity"/>
    <property type="evidence" value="ECO:0007669"/>
    <property type="project" value="TreeGrafter"/>
</dbReference>
<evidence type="ECO:0000256" key="5">
    <source>
        <dbReference type="ARBA" id="ARBA00023015"/>
    </source>
</evidence>